<proteinExistence type="predicted"/>
<dbReference type="AlphaFoldDB" id="A0A2R5ER59"/>
<sequence>MNKYSDAYGPYANVPYDGNDLAYRDFYFDNDEHAQNRDFSEQKPWYTQNKKFQAYSRKRRPLGTHRITALR</sequence>
<dbReference type="RefSeq" id="WP_258235058.1">
    <property type="nucleotide sequence ID" value="NZ_BDQX01000197.1"/>
</dbReference>
<gene>
    <name evidence="1" type="ORF">PAT3040_03846</name>
</gene>
<accession>A0A2R5ER59</accession>
<evidence type="ECO:0000313" key="1">
    <source>
        <dbReference type="EMBL" id="GBG09206.1"/>
    </source>
</evidence>
<evidence type="ECO:0000313" key="2">
    <source>
        <dbReference type="Proteomes" id="UP000245202"/>
    </source>
</evidence>
<dbReference type="EMBL" id="BDQX01000197">
    <property type="protein sequence ID" value="GBG09206.1"/>
    <property type="molecule type" value="Genomic_DNA"/>
</dbReference>
<reference evidence="1 2" key="1">
    <citation type="submission" date="2017-08" db="EMBL/GenBank/DDBJ databases">
        <title>Substantial Increase in Enzyme Production by Combined Drug-Resistance Mutations in Paenibacillus agaridevorans.</title>
        <authorList>
            <person name="Tanaka Y."/>
            <person name="Funane K."/>
            <person name="Hosaka T."/>
            <person name="Shiwa Y."/>
            <person name="Fujita N."/>
            <person name="Miyazaki T."/>
            <person name="Yoshikawa H."/>
            <person name="Murakami K."/>
            <person name="Kasahara K."/>
            <person name="Inaoka T."/>
            <person name="Hiraga Y."/>
            <person name="Ochi K."/>
        </authorList>
    </citation>
    <scope>NUCLEOTIDE SEQUENCE [LARGE SCALE GENOMIC DNA]</scope>
    <source>
        <strain evidence="1 2">T-3040</strain>
    </source>
</reference>
<dbReference type="Proteomes" id="UP000245202">
    <property type="component" value="Unassembled WGS sequence"/>
</dbReference>
<organism evidence="1 2">
    <name type="scientific">Paenibacillus agaridevorans</name>
    <dbReference type="NCBI Taxonomy" id="171404"/>
    <lineage>
        <taxon>Bacteria</taxon>
        <taxon>Bacillati</taxon>
        <taxon>Bacillota</taxon>
        <taxon>Bacilli</taxon>
        <taxon>Bacillales</taxon>
        <taxon>Paenibacillaceae</taxon>
        <taxon>Paenibacillus</taxon>
    </lineage>
</organism>
<comment type="caution">
    <text evidence="1">The sequence shown here is derived from an EMBL/GenBank/DDBJ whole genome shotgun (WGS) entry which is preliminary data.</text>
</comment>
<protein>
    <submittedName>
        <fullName evidence="1">Putative alpha-L-fucosidase</fullName>
    </submittedName>
</protein>
<name>A0A2R5ER59_9BACL</name>
<keyword evidence="2" id="KW-1185">Reference proteome</keyword>